<feature type="transmembrane region" description="Helical" evidence="7">
    <location>
        <begin position="33"/>
        <end position="50"/>
    </location>
</feature>
<dbReference type="RefSeq" id="WP_350275021.1">
    <property type="nucleotide sequence ID" value="NZ_CP158165.1"/>
</dbReference>
<dbReference type="EMBL" id="CP158165">
    <property type="protein sequence ID" value="XBV22175.1"/>
    <property type="molecule type" value="Genomic_DNA"/>
</dbReference>
<accession>A0AAU7T5X6</accession>
<feature type="transmembrane region" description="Helical" evidence="7">
    <location>
        <begin position="149"/>
        <end position="170"/>
    </location>
</feature>
<reference evidence="8" key="1">
    <citation type="submission" date="2024-06" db="EMBL/GenBank/DDBJ databases">
        <title>Kribbella sp. strain HUAS MG21 genome sequences.</title>
        <authorList>
            <person name="Mo P."/>
        </authorList>
    </citation>
    <scope>NUCLEOTIDE SEQUENCE</scope>
    <source>
        <strain evidence="8">HUAS MG21</strain>
    </source>
</reference>
<evidence type="ECO:0000256" key="1">
    <source>
        <dbReference type="ARBA" id="ARBA00004651"/>
    </source>
</evidence>
<feature type="transmembrane region" description="Helical" evidence="7">
    <location>
        <begin position="329"/>
        <end position="350"/>
    </location>
</feature>
<dbReference type="Pfam" id="PF03706">
    <property type="entry name" value="LPG_synthase_TM"/>
    <property type="match status" value="1"/>
</dbReference>
<sequence length="356" mass="38116">MAAARRISRLGSVADPASTPTPTHDRRRLPKPLLRTVRIALIVVVVWLLLRLLRGVDWSEVGYALTHLAVWQIAVLLVVMAVRRFVSAAPLALLIPGLSAGRAMVNDVAATAVATLAPSPGDVMIRLAMLRSWQIDPTNAASGLTLSTLLFYVARLAAPFLGFVLFWAAGTFYAPFGWSALVFGAGAAALLGGLLYALRAERTAAAVGRLIGGLLRRVRPTTKGPDAWAELLVSFQAHSAGTMRRRGRLTILDLLALVLVEAGLIVLCMAFVGAELDRSDVVLLACSFMVVYPLTGLPLMGAGVLEATYVTFVSEHSEVEATALMAGLIVWRVAVQFVPVLVGLLTIVVWRRTHEA</sequence>
<keyword evidence="4 7" id="KW-1133">Transmembrane helix</keyword>
<evidence type="ECO:0000256" key="3">
    <source>
        <dbReference type="ARBA" id="ARBA00022692"/>
    </source>
</evidence>
<evidence type="ECO:0000256" key="6">
    <source>
        <dbReference type="SAM" id="MobiDB-lite"/>
    </source>
</evidence>
<gene>
    <name evidence="8" type="ORF">ABN611_26870</name>
</gene>
<keyword evidence="3 7" id="KW-0812">Transmembrane</keyword>
<evidence type="ECO:0000313" key="8">
    <source>
        <dbReference type="EMBL" id="XBV22175.1"/>
    </source>
</evidence>
<protein>
    <submittedName>
        <fullName evidence="8">Lysylphosphatidylglycerol synthase domain-containing protein</fullName>
    </submittedName>
</protein>
<organism evidence="8">
    <name type="scientific">Kribbella sp. HUAS MG21</name>
    <dbReference type="NCBI Taxonomy" id="3160966"/>
    <lineage>
        <taxon>Bacteria</taxon>
        <taxon>Bacillati</taxon>
        <taxon>Actinomycetota</taxon>
        <taxon>Actinomycetes</taxon>
        <taxon>Propionibacteriales</taxon>
        <taxon>Kribbellaceae</taxon>
        <taxon>Kribbella</taxon>
    </lineage>
</organism>
<dbReference type="InterPro" id="IPR022791">
    <property type="entry name" value="L-PG_synthase/AglD"/>
</dbReference>
<keyword evidence="5 7" id="KW-0472">Membrane</keyword>
<feature type="transmembrane region" description="Helical" evidence="7">
    <location>
        <begin position="62"/>
        <end position="82"/>
    </location>
</feature>
<feature type="region of interest" description="Disordered" evidence="6">
    <location>
        <begin position="1"/>
        <end position="27"/>
    </location>
</feature>
<evidence type="ECO:0000256" key="4">
    <source>
        <dbReference type="ARBA" id="ARBA00022989"/>
    </source>
</evidence>
<dbReference type="GO" id="GO:0005886">
    <property type="term" value="C:plasma membrane"/>
    <property type="evidence" value="ECO:0007669"/>
    <property type="project" value="UniProtKB-SubCell"/>
</dbReference>
<name>A0AAU7T5X6_9ACTN</name>
<dbReference type="AlphaFoldDB" id="A0AAU7T5X6"/>
<evidence type="ECO:0000256" key="2">
    <source>
        <dbReference type="ARBA" id="ARBA00022475"/>
    </source>
</evidence>
<evidence type="ECO:0000256" key="5">
    <source>
        <dbReference type="ARBA" id="ARBA00023136"/>
    </source>
</evidence>
<evidence type="ECO:0000256" key="7">
    <source>
        <dbReference type="SAM" id="Phobius"/>
    </source>
</evidence>
<proteinExistence type="predicted"/>
<feature type="transmembrane region" description="Helical" evidence="7">
    <location>
        <begin position="251"/>
        <end position="274"/>
    </location>
</feature>
<keyword evidence="2" id="KW-1003">Cell membrane</keyword>
<feature type="transmembrane region" description="Helical" evidence="7">
    <location>
        <begin position="176"/>
        <end position="198"/>
    </location>
</feature>
<comment type="subcellular location">
    <subcellularLocation>
        <location evidence="1">Cell membrane</location>
        <topology evidence="1">Multi-pass membrane protein</topology>
    </subcellularLocation>
</comment>